<evidence type="ECO:0000256" key="3">
    <source>
        <dbReference type="ARBA" id="ARBA00022617"/>
    </source>
</evidence>
<keyword evidence="4 8" id="KW-0479">Metal-binding</keyword>
<dbReference type="Pfam" id="PF00067">
    <property type="entry name" value="p450"/>
    <property type="match status" value="1"/>
</dbReference>
<dbReference type="InParanoid" id="A0A251VBG8"/>
<dbReference type="PANTHER" id="PTHR47951:SF7">
    <property type="entry name" value="FLAVONOID 3',5'-HYDROXYLASE-LIKE ISOFORM X1"/>
    <property type="match status" value="1"/>
</dbReference>
<reference evidence="9" key="3">
    <citation type="submission" date="2020-06" db="EMBL/GenBank/DDBJ databases">
        <title>Helianthus annuus Genome sequencing and assembly Release 2.</title>
        <authorList>
            <person name="Gouzy J."/>
            <person name="Langlade N."/>
            <person name="Munos S."/>
        </authorList>
    </citation>
    <scope>NUCLEOTIDE SEQUENCE</scope>
    <source>
        <tissue evidence="9">Leaves</tissue>
    </source>
</reference>
<organism evidence="10 11">
    <name type="scientific">Helianthus annuus</name>
    <name type="common">Common sunflower</name>
    <dbReference type="NCBI Taxonomy" id="4232"/>
    <lineage>
        <taxon>Eukaryota</taxon>
        <taxon>Viridiplantae</taxon>
        <taxon>Streptophyta</taxon>
        <taxon>Embryophyta</taxon>
        <taxon>Tracheophyta</taxon>
        <taxon>Spermatophyta</taxon>
        <taxon>Magnoliopsida</taxon>
        <taxon>eudicotyledons</taxon>
        <taxon>Gunneridae</taxon>
        <taxon>Pentapetalae</taxon>
        <taxon>asterids</taxon>
        <taxon>campanulids</taxon>
        <taxon>Asterales</taxon>
        <taxon>Asteraceae</taxon>
        <taxon>Asteroideae</taxon>
        <taxon>Heliantheae alliance</taxon>
        <taxon>Heliantheae</taxon>
        <taxon>Helianthus</taxon>
    </lineage>
</organism>
<dbReference type="GO" id="GO:0004497">
    <property type="term" value="F:monooxygenase activity"/>
    <property type="evidence" value="ECO:0007669"/>
    <property type="project" value="UniProtKB-KW"/>
</dbReference>
<dbReference type="InterPro" id="IPR001128">
    <property type="entry name" value="Cyt_P450"/>
</dbReference>
<dbReference type="FunFam" id="1.10.630.10:FF:000126">
    <property type="entry name" value="Predicted protein"/>
    <property type="match status" value="1"/>
</dbReference>
<dbReference type="EMBL" id="MNCJ02000318">
    <property type="protein sequence ID" value="KAF5816201.1"/>
    <property type="molecule type" value="Genomic_DNA"/>
</dbReference>
<dbReference type="SUPFAM" id="SSF48264">
    <property type="entry name" value="Cytochrome P450"/>
    <property type="match status" value="1"/>
</dbReference>
<gene>
    <name evidence="10" type="ORF">HannXRQ_Chr03g0088051</name>
    <name evidence="9" type="ORF">HanXRQr2_Chr03g0131761</name>
</gene>
<sequence length="212" mass="24293">MIVIHDVIVAANDTTSTMVEWVMAEILNNPVVMRKVQDELTEVFSINNIVEESYLHKLTYLDAVIKETFRLHPLLPLLIQKSPDESCKVGGYTIPKDTTVHINVWAIHHDPDNWTNPLEFKPKKFLNGKWDYNGNNMKFFPFGTGRGICPGIPLGDKMLTCMLASFLHSFEWNFPKDEEFDVNDKFGFVTKKKKSLVAIPSQRLSDKTLYMG</sequence>
<dbReference type="EMBL" id="CM007892">
    <property type="protein sequence ID" value="OTG32563.1"/>
    <property type="molecule type" value="Genomic_DNA"/>
</dbReference>
<dbReference type="GO" id="GO:0020037">
    <property type="term" value="F:heme binding"/>
    <property type="evidence" value="ECO:0007669"/>
    <property type="project" value="InterPro"/>
</dbReference>
<dbReference type="PRINTS" id="PR00463">
    <property type="entry name" value="EP450I"/>
</dbReference>
<dbReference type="GO" id="GO:0005506">
    <property type="term" value="F:iron ion binding"/>
    <property type="evidence" value="ECO:0007669"/>
    <property type="project" value="InterPro"/>
</dbReference>
<dbReference type="STRING" id="4232.A0A251VBG8"/>
<dbReference type="InterPro" id="IPR002401">
    <property type="entry name" value="Cyt_P450_E_grp-I"/>
</dbReference>
<evidence type="ECO:0000256" key="1">
    <source>
        <dbReference type="ARBA" id="ARBA00001971"/>
    </source>
</evidence>
<comment type="cofactor">
    <cofactor evidence="1 8">
        <name>heme</name>
        <dbReference type="ChEBI" id="CHEBI:30413"/>
    </cofactor>
</comment>
<evidence type="ECO:0000256" key="2">
    <source>
        <dbReference type="ARBA" id="ARBA00010617"/>
    </source>
</evidence>
<protein>
    <submittedName>
        <fullName evidence="9 10">Cytochrome P450</fullName>
    </submittedName>
</protein>
<name>A0A251VBG8_HELAN</name>
<dbReference type="InterPro" id="IPR036396">
    <property type="entry name" value="Cyt_P450_sf"/>
</dbReference>
<proteinExistence type="inferred from homology"/>
<evidence type="ECO:0000256" key="6">
    <source>
        <dbReference type="ARBA" id="ARBA00023004"/>
    </source>
</evidence>
<dbReference type="AlphaFoldDB" id="A0A251VBG8"/>
<keyword evidence="6 8" id="KW-0408">Iron</keyword>
<feature type="binding site" description="axial binding residue" evidence="8">
    <location>
        <position position="149"/>
    </location>
    <ligand>
        <name>heme</name>
        <dbReference type="ChEBI" id="CHEBI:30413"/>
    </ligand>
    <ligandPart>
        <name>Fe</name>
        <dbReference type="ChEBI" id="CHEBI:18248"/>
    </ligandPart>
</feature>
<accession>A0A251VBG8</accession>
<evidence type="ECO:0000313" key="9">
    <source>
        <dbReference type="EMBL" id="KAF5816201.1"/>
    </source>
</evidence>
<reference evidence="10" key="2">
    <citation type="submission" date="2017-02" db="EMBL/GenBank/DDBJ databases">
        <title>Sunflower complete genome.</title>
        <authorList>
            <person name="Langlade N."/>
            <person name="Munos S."/>
        </authorList>
    </citation>
    <scope>NUCLEOTIDE SEQUENCE [LARGE SCALE GENOMIC DNA]</scope>
    <source>
        <tissue evidence="10">Leaves</tissue>
    </source>
</reference>
<dbReference type="PANTHER" id="PTHR47951">
    <property type="entry name" value="OS08G0547900 PROTEIN"/>
    <property type="match status" value="1"/>
</dbReference>
<dbReference type="Gramene" id="mRNA:HanXRQr2_Chr03g0131761">
    <property type="protein sequence ID" value="mRNA:HanXRQr2_Chr03g0131761"/>
    <property type="gene ID" value="HanXRQr2_Chr03g0131761"/>
</dbReference>
<evidence type="ECO:0000256" key="4">
    <source>
        <dbReference type="ARBA" id="ARBA00022723"/>
    </source>
</evidence>
<keyword evidence="5" id="KW-0560">Oxidoreductase</keyword>
<evidence type="ECO:0000313" key="11">
    <source>
        <dbReference type="Proteomes" id="UP000215914"/>
    </source>
</evidence>
<evidence type="ECO:0000256" key="7">
    <source>
        <dbReference type="ARBA" id="ARBA00023033"/>
    </source>
</evidence>
<dbReference type="PRINTS" id="PR00385">
    <property type="entry name" value="P450"/>
</dbReference>
<dbReference type="Proteomes" id="UP000215914">
    <property type="component" value="Chromosome 3"/>
</dbReference>
<evidence type="ECO:0000256" key="5">
    <source>
        <dbReference type="ARBA" id="ARBA00023002"/>
    </source>
</evidence>
<keyword evidence="7" id="KW-0503">Monooxygenase</keyword>
<evidence type="ECO:0000313" key="10">
    <source>
        <dbReference type="EMBL" id="OTG32563.1"/>
    </source>
</evidence>
<comment type="similarity">
    <text evidence="2">Belongs to the cytochrome P450 family.</text>
</comment>
<evidence type="ECO:0000256" key="8">
    <source>
        <dbReference type="PIRSR" id="PIRSR602401-1"/>
    </source>
</evidence>
<dbReference type="GO" id="GO:0016705">
    <property type="term" value="F:oxidoreductase activity, acting on paired donors, with incorporation or reduction of molecular oxygen"/>
    <property type="evidence" value="ECO:0007669"/>
    <property type="project" value="InterPro"/>
</dbReference>
<dbReference type="Gene3D" id="1.10.630.10">
    <property type="entry name" value="Cytochrome P450"/>
    <property type="match status" value="1"/>
</dbReference>
<reference evidence="9 11" key="1">
    <citation type="journal article" date="2017" name="Nature">
        <title>The sunflower genome provides insights into oil metabolism, flowering and Asterid evolution.</title>
        <authorList>
            <person name="Badouin H."/>
            <person name="Gouzy J."/>
            <person name="Grassa C.J."/>
            <person name="Murat F."/>
            <person name="Staton S.E."/>
            <person name="Cottret L."/>
            <person name="Lelandais-Briere C."/>
            <person name="Owens G.L."/>
            <person name="Carrere S."/>
            <person name="Mayjonade B."/>
            <person name="Legrand L."/>
            <person name="Gill N."/>
            <person name="Kane N.C."/>
            <person name="Bowers J.E."/>
            <person name="Hubner S."/>
            <person name="Bellec A."/>
            <person name="Berard A."/>
            <person name="Berges H."/>
            <person name="Blanchet N."/>
            <person name="Boniface M.C."/>
            <person name="Brunel D."/>
            <person name="Catrice O."/>
            <person name="Chaidir N."/>
            <person name="Claudel C."/>
            <person name="Donnadieu C."/>
            <person name="Faraut T."/>
            <person name="Fievet G."/>
            <person name="Helmstetter N."/>
            <person name="King M."/>
            <person name="Knapp S.J."/>
            <person name="Lai Z."/>
            <person name="Le Paslier M.C."/>
            <person name="Lippi Y."/>
            <person name="Lorenzon L."/>
            <person name="Mandel J.R."/>
            <person name="Marage G."/>
            <person name="Marchand G."/>
            <person name="Marquand E."/>
            <person name="Bret-Mestries E."/>
            <person name="Morien E."/>
            <person name="Nambeesan S."/>
            <person name="Nguyen T."/>
            <person name="Pegot-Espagnet P."/>
            <person name="Pouilly N."/>
            <person name="Raftis F."/>
            <person name="Sallet E."/>
            <person name="Schiex T."/>
            <person name="Thomas J."/>
            <person name="Vandecasteele C."/>
            <person name="Vares D."/>
            <person name="Vear F."/>
            <person name="Vautrin S."/>
            <person name="Crespi M."/>
            <person name="Mangin B."/>
            <person name="Burke J.M."/>
            <person name="Salse J."/>
            <person name="Munos S."/>
            <person name="Vincourt P."/>
            <person name="Rieseberg L.H."/>
            <person name="Langlade N.B."/>
        </authorList>
    </citation>
    <scope>NUCLEOTIDE SEQUENCE [LARGE SCALE GENOMIC DNA]</scope>
    <source>
        <strain evidence="11">cv. SF193</strain>
        <tissue evidence="9">Leaves</tissue>
    </source>
</reference>
<keyword evidence="3 8" id="KW-0349">Heme</keyword>
<keyword evidence="11" id="KW-1185">Reference proteome</keyword>
<dbReference type="OMA" id="YECIVEL"/>